<evidence type="ECO:0000313" key="3">
    <source>
        <dbReference type="Proteomes" id="UP000652013"/>
    </source>
</evidence>
<gene>
    <name evidence="2" type="ORF">Sya03_27520</name>
</gene>
<feature type="region of interest" description="Disordered" evidence="1">
    <location>
        <begin position="1"/>
        <end position="26"/>
    </location>
</feature>
<accession>A0A8J3Y8Z1</accession>
<name>A0A8J3Y8Z1_9ACTN</name>
<comment type="caution">
    <text evidence="2">The sequence shown here is derived from an EMBL/GenBank/DDBJ whole genome shotgun (WGS) entry which is preliminary data.</text>
</comment>
<keyword evidence="3" id="KW-1185">Reference proteome</keyword>
<dbReference type="AlphaFoldDB" id="A0A8J3Y8Z1"/>
<proteinExistence type="predicted"/>
<sequence>MRGTKKPLTQEGIAVPGLSTAPQHGHVRSRNALAMRAVYRCPHAVADRYRPWWSVACPFYPAHPPLDRLGDTPAPG</sequence>
<protein>
    <submittedName>
        <fullName evidence="2">Uncharacterized protein</fullName>
    </submittedName>
</protein>
<dbReference type="EMBL" id="BOOY01000020">
    <property type="protein sequence ID" value="GIJ03400.1"/>
    <property type="molecule type" value="Genomic_DNA"/>
</dbReference>
<organism evidence="2 3">
    <name type="scientific">Spirilliplanes yamanashiensis</name>
    <dbReference type="NCBI Taxonomy" id="42233"/>
    <lineage>
        <taxon>Bacteria</taxon>
        <taxon>Bacillati</taxon>
        <taxon>Actinomycetota</taxon>
        <taxon>Actinomycetes</taxon>
        <taxon>Micromonosporales</taxon>
        <taxon>Micromonosporaceae</taxon>
        <taxon>Spirilliplanes</taxon>
    </lineage>
</organism>
<evidence type="ECO:0000256" key="1">
    <source>
        <dbReference type="SAM" id="MobiDB-lite"/>
    </source>
</evidence>
<evidence type="ECO:0000313" key="2">
    <source>
        <dbReference type="EMBL" id="GIJ03400.1"/>
    </source>
</evidence>
<reference evidence="2" key="1">
    <citation type="submission" date="2021-01" db="EMBL/GenBank/DDBJ databases">
        <title>Whole genome shotgun sequence of Spirilliplanes yamanashiensis NBRC 15828.</title>
        <authorList>
            <person name="Komaki H."/>
            <person name="Tamura T."/>
        </authorList>
    </citation>
    <scope>NUCLEOTIDE SEQUENCE</scope>
    <source>
        <strain evidence="2">NBRC 15828</strain>
    </source>
</reference>
<dbReference type="Proteomes" id="UP000652013">
    <property type="component" value="Unassembled WGS sequence"/>
</dbReference>